<protein>
    <submittedName>
        <fullName evidence="4">Peptidoglycan-binding protein</fullName>
    </submittedName>
</protein>
<dbReference type="InterPro" id="IPR001387">
    <property type="entry name" value="Cro/C1-type_HTH"/>
</dbReference>
<dbReference type="InterPro" id="IPR018392">
    <property type="entry name" value="LysM"/>
</dbReference>
<feature type="domain" description="LysM" evidence="3">
    <location>
        <begin position="88"/>
        <end position="132"/>
    </location>
</feature>
<dbReference type="PANTHER" id="PTHR33734:SF22">
    <property type="entry name" value="MEMBRANE-BOUND LYTIC MUREIN TRANSGLYCOSYLASE D"/>
    <property type="match status" value="1"/>
</dbReference>
<dbReference type="Pfam" id="PF01476">
    <property type="entry name" value="LysM"/>
    <property type="match status" value="4"/>
</dbReference>
<evidence type="ECO:0000313" key="5">
    <source>
        <dbReference type="Proteomes" id="UP000198034"/>
    </source>
</evidence>
<dbReference type="GO" id="GO:0008932">
    <property type="term" value="F:lytic endotransglycosylase activity"/>
    <property type="evidence" value="ECO:0007669"/>
    <property type="project" value="TreeGrafter"/>
</dbReference>
<accession>A0A246G9L5</accession>
<feature type="coiled-coil region" evidence="1">
    <location>
        <begin position="442"/>
        <end position="476"/>
    </location>
</feature>
<dbReference type="InterPro" id="IPR036779">
    <property type="entry name" value="LysM_dom_sf"/>
</dbReference>
<dbReference type="CDD" id="cd00118">
    <property type="entry name" value="LysM"/>
    <property type="match status" value="4"/>
</dbReference>
<gene>
    <name evidence="4" type="ORF">BWK62_10020</name>
</gene>
<dbReference type="AlphaFoldDB" id="A0A246G9L5"/>
<dbReference type="PROSITE" id="PS51782">
    <property type="entry name" value="LYSM"/>
    <property type="match status" value="4"/>
</dbReference>
<evidence type="ECO:0000313" key="4">
    <source>
        <dbReference type="EMBL" id="OWP76316.1"/>
    </source>
</evidence>
<dbReference type="EMBL" id="MTCY01000028">
    <property type="protein sequence ID" value="OWP76316.1"/>
    <property type="molecule type" value="Genomic_DNA"/>
</dbReference>
<feature type="domain" description="LysM" evidence="3">
    <location>
        <begin position="24"/>
        <end position="67"/>
    </location>
</feature>
<feature type="coiled-coil region" evidence="1">
    <location>
        <begin position="258"/>
        <end position="309"/>
    </location>
</feature>
<evidence type="ECO:0000259" key="2">
    <source>
        <dbReference type="PROSITE" id="PS50943"/>
    </source>
</evidence>
<reference evidence="4 5" key="1">
    <citation type="journal article" date="2017" name="Infect. Genet. Evol.">
        <title>Comparative genome analysis of fish pathogen Flavobacterium columnare reveals extensive sequence diversity within the species.</title>
        <authorList>
            <person name="Kayansamruaj P."/>
            <person name="Dong H.T."/>
            <person name="Hirono I."/>
            <person name="Kondo H."/>
            <person name="Senapin S."/>
            <person name="Rodkhum C."/>
        </authorList>
    </citation>
    <scope>NUCLEOTIDE SEQUENCE [LARGE SCALE GENOMIC DNA]</scope>
    <source>
        <strain evidence="4 5">1214</strain>
    </source>
</reference>
<comment type="caution">
    <text evidence="4">The sequence shown here is derived from an EMBL/GenBank/DDBJ whole genome shotgun (WGS) entry which is preliminary data.</text>
</comment>
<feature type="domain" description="HTH cro/C1-type" evidence="2">
    <location>
        <begin position="154"/>
        <end position="172"/>
    </location>
</feature>
<proteinExistence type="predicted"/>
<dbReference type="SUPFAM" id="SSF54106">
    <property type="entry name" value="LysM domain"/>
    <property type="match status" value="4"/>
</dbReference>
<dbReference type="SMART" id="SM00257">
    <property type="entry name" value="LysM"/>
    <property type="match status" value="4"/>
</dbReference>
<dbReference type="Proteomes" id="UP000198034">
    <property type="component" value="Unassembled WGS sequence"/>
</dbReference>
<evidence type="ECO:0000259" key="3">
    <source>
        <dbReference type="PROSITE" id="PS51782"/>
    </source>
</evidence>
<dbReference type="PROSITE" id="PS50943">
    <property type="entry name" value="HTH_CROC1"/>
    <property type="match status" value="1"/>
</dbReference>
<feature type="domain" description="LysM" evidence="3">
    <location>
        <begin position="211"/>
        <end position="260"/>
    </location>
</feature>
<evidence type="ECO:0000256" key="1">
    <source>
        <dbReference type="SAM" id="Coils"/>
    </source>
</evidence>
<organism evidence="4 5">
    <name type="scientific">Flavobacterium columnare</name>
    <dbReference type="NCBI Taxonomy" id="996"/>
    <lineage>
        <taxon>Bacteria</taxon>
        <taxon>Pseudomonadati</taxon>
        <taxon>Bacteroidota</taxon>
        <taxon>Flavobacteriia</taxon>
        <taxon>Flavobacteriales</taxon>
        <taxon>Flavobacteriaceae</taxon>
        <taxon>Flavobacterium</taxon>
    </lineage>
</organism>
<feature type="domain" description="LysM" evidence="3">
    <location>
        <begin position="148"/>
        <end position="192"/>
    </location>
</feature>
<name>A0A246G9L5_9FLAO</name>
<dbReference type="PANTHER" id="PTHR33734">
    <property type="entry name" value="LYSM DOMAIN-CONTAINING GPI-ANCHORED PROTEIN 2"/>
    <property type="match status" value="1"/>
</dbReference>
<dbReference type="Gene3D" id="3.10.350.10">
    <property type="entry name" value="LysM domain"/>
    <property type="match status" value="4"/>
</dbReference>
<sequence>MIKHLLISLFFLSQSYYAQQEKIFRHLIQKNETLQAIAQKYKVSVSDILKLNAGAEKGIQENTILMIPNVQSISYMLKKNDVNAVRYEKHQVLNKETLYSIAKQYQLSVEELKEANPLLMQNTVKEGVILNIPQQGIPYQKKIVFDGKFHEVQSQETLFSIARLYNVSVKDLDEKNEILLKEGLQIGQKIEIPNKKKTIDGRARIINEESIFHIVQPKETKYSIAKKYGITIDQLEMQNPEIINGLAIGNKLAINKTIVKAKNENEELMIALAEKQAVIEKSKAQSVKIEDLEDRLKVQKELNKKMITLNRLNINLNTIDETKNGSVERLRLILDANKKIQEVLMAKLDSVVITMENDLKQLKIKDIESLEESKRLQKESEQRRKEVANLVQQLKQDLVENRRIIVGVMHKVQKINQQENQEYKKKVREQLSDRDQITLNQMKRLDHDLTIKEERKENLLSKINDLESEKKIVLKRKIAKATFYSAEAREFDDKLALVKLERAQKEIPKEQNSEIVTLEEKRKILNDNTNEESTKIEVINNLPELETGYYLVANTFTESIERDEFALRLSYSGERQTKFFYNINNFGYYVYTNKFQTLEEALFEYKVKPRSDLFKKLFIVQIKKEL</sequence>
<keyword evidence="1" id="KW-0175">Coiled coil</keyword>